<dbReference type="InterPro" id="IPR011990">
    <property type="entry name" value="TPR-like_helical_dom_sf"/>
</dbReference>
<evidence type="ECO:0000256" key="2">
    <source>
        <dbReference type="ARBA" id="ARBA00006275"/>
    </source>
</evidence>
<evidence type="ECO:0000256" key="5">
    <source>
        <dbReference type="ARBA" id="ARBA00023237"/>
    </source>
</evidence>
<feature type="domain" description="SusD-like N-terminal" evidence="7">
    <location>
        <begin position="34"/>
        <end position="227"/>
    </location>
</feature>
<protein>
    <submittedName>
        <fullName evidence="8">RagB/SusD family nutrient uptake outer membrane protein</fullName>
    </submittedName>
</protein>
<dbReference type="PROSITE" id="PS51257">
    <property type="entry name" value="PROKAR_LIPOPROTEIN"/>
    <property type="match status" value="1"/>
</dbReference>
<name>A0ABP9AFH4_9SPHI</name>
<dbReference type="Proteomes" id="UP001501411">
    <property type="component" value="Unassembled WGS sequence"/>
</dbReference>
<keyword evidence="4" id="KW-0472">Membrane</keyword>
<evidence type="ECO:0000313" key="9">
    <source>
        <dbReference type="Proteomes" id="UP001501411"/>
    </source>
</evidence>
<accession>A0ABP9AFH4</accession>
<evidence type="ECO:0000259" key="7">
    <source>
        <dbReference type="Pfam" id="PF14322"/>
    </source>
</evidence>
<keyword evidence="5" id="KW-0998">Cell outer membrane</keyword>
<reference evidence="9" key="1">
    <citation type="journal article" date="2019" name="Int. J. Syst. Evol. Microbiol.">
        <title>The Global Catalogue of Microorganisms (GCM) 10K type strain sequencing project: providing services to taxonomists for standard genome sequencing and annotation.</title>
        <authorList>
            <consortium name="The Broad Institute Genomics Platform"/>
            <consortium name="The Broad Institute Genome Sequencing Center for Infectious Disease"/>
            <person name="Wu L."/>
            <person name="Ma J."/>
        </authorList>
    </citation>
    <scope>NUCLEOTIDE SEQUENCE [LARGE SCALE GENOMIC DNA]</scope>
    <source>
        <strain evidence="9">JCM 18200</strain>
    </source>
</reference>
<evidence type="ECO:0000256" key="1">
    <source>
        <dbReference type="ARBA" id="ARBA00004442"/>
    </source>
</evidence>
<evidence type="ECO:0000256" key="3">
    <source>
        <dbReference type="ARBA" id="ARBA00022729"/>
    </source>
</evidence>
<organism evidence="8 9">
    <name type="scientific">Olivibacter ginsenosidimutans</name>
    <dbReference type="NCBI Taxonomy" id="1176537"/>
    <lineage>
        <taxon>Bacteria</taxon>
        <taxon>Pseudomonadati</taxon>
        <taxon>Bacteroidota</taxon>
        <taxon>Sphingobacteriia</taxon>
        <taxon>Sphingobacteriales</taxon>
        <taxon>Sphingobacteriaceae</taxon>
        <taxon>Olivibacter</taxon>
    </lineage>
</organism>
<comment type="subcellular location">
    <subcellularLocation>
        <location evidence="1">Cell outer membrane</location>
    </subcellularLocation>
</comment>
<dbReference type="Gene3D" id="1.25.40.390">
    <property type="match status" value="1"/>
</dbReference>
<dbReference type="Pfam" id="PF07980">
    <property type="entry name" value="SusD_RagB"/>
    <property type="match status" value="1"/>
</dbReference>
<proteinExistence type="inferred from homology"/>
<sequence>MKTTIKINIWVLIFLSSLIISCKKSFIELAPQDSPSSATFFKTEEQFRQALIAAYNALRGLMNVDFYTAEMRSDNTHYENYAVNRGDGYVHRENIADFLDHPTNSYIANLYYACYTGIARANVVIDHLEGATLDESAKRDIDGQAKFLRAFFYFKLVRYFGDVPLSLHEVTKADDAFLPRTPAAEVYQQIISDATAAIDQLEPPTTFPQNGLASKGAATMLLAEVYMTQHQYPEAETLLRNLTTMGYELLPDYASVFSTSNKNSKESIFEVQYQQGVTDGQQSNFIYRFLPRSTNTAIITGVQTNNVGDGGYNNPTQDMIAAYEPGDKRLDASIGIAEGVYDASMLFTFSANKSVVGYQAPTGKIGIPYIKKMLHPHSSANNTDDNWPIYRYADALLLLAEALNEQGNVQEALTYINQVRVPRTGLDALTATGPDALRELIAHERRVELAFENHRWHDLVRTGKAIEVMTTFGAKLKQQLNYLPTDAFHVVDYRMLYPIPQAERDLNPALTQNPGYTN</sequence>
<dbReference type="RefSeq" id="WP_345230062.1">
    <property type="nucleotide sequence ID" value="NZ_BAABIQ010000003.1"/>
</dbReference>
<feature type="domain" description="RagB/SusD" evidence="6">
    <location>
        <begin position="265"/>
        <end position="516"/>
    </location>
</feature>
<comment type="similarity">
    <text evidence="2">Belongs to the SusD family.</text>
</comment>
<dbReference type="InterPro" id="IPR033985">
    <property type="entry name" value="SusD-like_N"/>
</dbReference>
<evidence type="ECO:0000256" key="4">
    <source>
        <dbReference type="ARBA" id="ARBA00023136"/>
    </source>
</evidence>
<keyword evidence="9" id="KW-1185">Reference proteome</keyword>
<dbReference type="CDD" id="cd08977">
    <property type="entry name" value="SusD"/>
    <property type="match status" value="1"/>
</dbReference>
<evidence type="ECO:0000313" key="8">
    <source>
        <dbReference type="EMBL" id="GAA4780495.1"/>
    </source>
</evidence>
<keyword evidence="3" id="KW-0732">Signal</keyword>
<evidence type="ECO:0000259" key="6">
    <source>
        <dbReference type="Pfam" id="PF07980"/>
    </source>
</evidence>
<comment type="caution">
    <text evidence="8">The sequence shown here is derived from an EMBL/GenBank/DDBJ whole genome shotgun (WGS) entry which is preliminary data.</text>
</comment>
<dbReference type="Pfam" id="PF14322">
    <property type="entry name" value="SusD-like_3"/>
    <property type="match status" value="1"/>
</dbReference>
<dbReference type="SUPFAM" id="SSF48452">
    <property type="entry name" value="TPR-like"/>
    <property type="match status" value="1"/>
</dbReference>
<dbReference type="EMBL" id="BAABIQ010000003">
    <property type="protein sequence ID" value="GAA4780495.1"/>
    <property type="molecule type" value="Genomic_DNA"/>
</dbReference>
<dbReference type="InterPro" id="IPR012944">
    <property type="entry name" value="SusD_RagB_dom"/>
</dbReference>
<gene>
    <name evidence="8" type="ORF">GCM10023231_04450</name>
</gene>